<sequence length="187" mass="20609">MTTAPTVRETQVPAGTAIHASLPGAHFFDAYEVADGQPSHTALQAWLDVVARTPRWTQMLMTVRNKLVRLVGLKDLGQLHDGYPPASGKSLREASSYRVGDRVGIFRIRHLSDTEVVMGQDDRHLDVQVALTKHSGRTETSGPPTMVLSTVVHIHNTLGHAYMAVVTPFHRRIARAMVQRLADHGTH</sequence>
<dbReference type="Proteomes" id="UP001595693">
    <property type="component" value="Unassembled WGS sequence"/>
</dbReference>
<protein>
    <submittedName>
        <fullName evidence="1">DUF2867 domain-containing protein</fullName>
    </submittedName>
</protein>
<accession>A0ABV8DEG4</accession>
<organism evidence="1 2">
    <name type="scientific">Acidovorax facilis</name>
    <dbReference type="NCBI Taxonomy" id="12917"/>
    <lineage>
        <taxon>Bacteria</taxon>
        <taxon>Pseudomonadati</taxon>
        <taxon>Pseudomonadota</taxon>
        <taxon>Betaproteobacteria</taxon>
        <taxon>Burkholderiales</taxon>
        <taxon>Comamonadaceae</taxon>
        <taxon>Acidovorax</taxon>
    </lineage>
</organism>
<gene>
    <name evidence="1" type="ORF">ACFOW3_19290</name>
</gene>
<keyword evidence="2" id="KW-1185">Reference proteome</keyword>
<dbReference type="Pfam" id="PF11066">
    <property type="entry name" value="DUF2867"/>
    <property type="match status" value="1"/>
</dbReference>
<dbReference type="InterPro" id="IPR021295">
    <property type="entry name" value="DUF2867"/>
</dbReference>
<reference evidence="2" key="1">
    <citation type="journal article" date="2019" name="Int. J. Syst. Evol. Microbiol.">
        <title>The Global Catalogue of Microorganisms (GCM) 10K type strain sequencing project: providing services to taxonomists for standard genome sequencing and annotation.</title>
        <authorList>
            <consortium name="The Broad Institute Genomics Platform"/>
            <consortium name="The Broad Institute Genome Sequencing Center for Infectious Disease"/>
            <person name="Wu L."/>
            <person name="Ma J."/>
        </authorList>
    </citation>
    <scope>NUCLEOTIDE SEQUENCE [LARGE SCALE GENOMIC DNA]</scope>
    <source>
        <strain evidence="2">CCUG 2113</strain>
    </source>
</reference>
<comment type="caution">
    <text evidence="1">The sequence shown here is derived from an EMBL/GenBank/DDBJ whole genome shotgun (WGS) entry which is preliminary data.</text>
</comment>
<evidence type="ECO:0000313" key="1">
    <source>
        <dbReference type="EMBL" id="MFC3936770.1"/>
    </source>
</evidence>
<dbReference type="EMBL" id="JBHSAJ010000057">
    <property type="protein sequence ID" value="MFC3936770.1"/>
    <property type="molecule type" value="Genomic_DNA"/>
</dbReference>
<name>A0ABV8DEG4_9BURK</name>
<evidence type="ECO:0000313" key="2">
    <source>
        <dbReference type="Proteomes" id="UP001595693"/>
    </source>
</evidence>
<dbReference type="RefSeq" id="WP_055402004.1">
    <property type="nucleotide sequence ID" value="NZ_JBHSAJ010000057.1"/>
</dbReference>
<proteinExistence type="predicted"/>